<dbReference type="Proteomes" id="UP000294911">
    <property type="component" value="Unassembled WGS sequence"/>
</dbReference>
<comment type="caution">
    <text evidence="2">The sequence shown here is derived from an EMBL/GenBank/DDBJ whole genome shotgun (WGS) entry which is preliminary data.</text>
</comment>
<sequence>MTDSTVPADRWAEPDMTTGDETVTRAEVCVVACAEVFRGSGEIMASAFGTIPAIGVRLARHTFAPDLLLSDGEALLMRGTWPVGTPAEGDIEGWAPFRAVFDLVWHGKRHVMMIPSQLDVHGNMNISAIGDYHRPKVQLLGARGGPGNTVCHPTSYWIPKHSPRSLVSKVDMVSGVGHDRAAAAGPAARRYHQLHRVVTNLGVLDFAADGRLRLVSVHPGVTVPQVRAETGFPLDLAGATENTVATTRLPTAAELRLIREELDPAGLREHEVPS</sequence>
<dbReference type="SUPFAM" id="SSF100950">
    <property type="entry name" value="NagB/RpiA/CoA transferase-like"/>
    <property type="match status" value="1"/>
</dbReference>
<dbReference type="Gene3D" id="3.40.1080.10">
    <property type="entry name" value="Glutaconate Coenzyme A-transferase"/>
    <property type="match status" value="1"/>
</dbReference>
<keyword evidence="3" id="KW-1185">Reference proteome</keyword>
<dbReference type="AlphaFoldDB" id="A0A4R2Q9Y1"/>
<keyword evidence="2" id="KW-0808">Transferase</keyword>
<organism evidence="2 3">
    <name type="scientific">Tamaricihabitans halophyticus</name>
    <dbReference type="NCBI Taxonomy" id="1262583"/>
    <lineage>
        <taxon>Bacteria</taxon>
        <taxon>Bacillati</taxon>
        <taxon>Actinomycetota</taxon>
        <taxon>Actinomycetes</taxon>
        <taxon>Pseudonocardiales</taxon>
        <taxon>Pseudonocardiaceae</taxon>
        <taxon>Tamaricihabitans</taxon>
    </lineage>
</organism>
<dbReference type="EMBL" id="SLXQ01000015">
    <property type="protein sequence ID" value="TCP45733.1"/>
    <property type="molecule type" value="Genomic_DNA"/>
</dbReference>
<comment type="similarity">
    <text evidence="1">Belongs to the 3-oxoacid CoA-transferase subunit B family.</text>
</comment>
<evidence type="ECO:0000313" key="2">
    <source>
        <dbReference type="EMBL" id="TCP45733.1"/>
    </source>
</evidence>
<dbReference type="InterPro" id="IPR004165">
    <property type="entry name" value="CoA_trans_fam_I"/>
</dbReference>
<dbReference type="SMART" id="SM00882">
    <property type="entry name" value="CoA_trans"/>
    <property type="match status" value="1"/>
</dbReference>
<dbReference type="GO" id="GO:0008410">
    <property type="term" value="F:CoA-transferase activity"/>
    <property type="evidence" value="ECO:0007669"/>
    <property type="project" value="InterPro"/>
</dbReference>
<evidence type="ECO:0000313" key="3">
    <source>
        <dbReference type="Proteomes" id="UP000294911"/>
    </source>
</evidence>
<proteinExistence type="inferred from homology"/>
<dbReference type="PANTHER" id="PTHR43293">
    <property type="entry name" value="ACETATE COA-TRANSFERASE YDIF"/>
    <property type="match status" value="1"/>
</dbReference>
<dbReference type="PANTHER" id="PTHR43293:SF3">
    <property type="entry name" value="CHOLESTEROL RING-CLEAVING HYDROLASE IPDB SUBUNIT"/>
    <property type="match status" value="1"/>
</dbReference>
<name>A0A4R2Q9Y1_9PSEU</name>
<gene>
    <name evidence="2" type="ORF">EV191_11513</name>
</gene>
<protein>
    <submittedName>
        <fullName evidence="2">Acyl CoA:acetate/3-ketoacid CoA transferase beta subunit</fullName>
    </submittedName>
</protein>
<reference evidence="2 3" key="1">
    <citation type="submission" date="2019-03" db="EMBL/GenBank/DDBJ databases">
        <title>Genomic Encyclopedia of Type Strains, Phase IV (KMG-IV): sequencing the most valuable type-strain genomes for metagenomic binning, comparative biology and taxonomic classification.</title>
        <authorList>
            <person name="Goeker M."/>
        </authorList>
    </citation>
    <scope>NUCLEOTIDE SEQUENCE [LARGE SCALE GENOMIC DNA]</scope>
    <source>
        <strain evidence="2 3">DSM 45765</strain>
    </source>
</reference>
<evidence type="ECO:0000256" key="1">
    <source>
        <dbReference type="ARBA" id="ARBA00007047"/>
    </source>
</evidence>
<dbReference type="InterPro" id="IPR037171">
    <property type="entry name" value="NagB/RpiA_transferase-like"/>
</dbReference>
<accession>A0A4R2Q9Y1</accession>